<comment type="caution">
    <text evidence="2">The sequence shown here is derived from an EMBL/GenBank/DDBJ whole genome shotgun (WGS) entry which is preliminary data.</text>
</comment>
<evidence type="ECO:0000313" key="2">
    <source>
        <dbReference type="EMBL" id="RUP51378.1"/>
    </source>
</evidence>
<keyword evidence="3" id="KW-1185">Reference proteome</keyword>
<reference evidence="2 3" key="1">
    <citation type="journal article" date="2018" name="New Phytol.">
        <title>Phylogenomics of Endogonaceae and evolution of mycorrhizas within Mucoromycota.</title>
        <authorList>
            <person name="Chang Y."/>
            <person name="Desiro A."/>
            <person name="Na H."/>
            <person name="Sandor L."/>
            <person name="Lipzen A."/>
            <person name="Clum A."/>
            <person name="Barry K."/>
            <person name="Grigoriev I.V."/>
            <person name="Martin F.M."/>
            <person name="Stajich J.E."/>
            <person name="Smith M.E."/>
            <person name="Bonito G."/>
            <person name="Spatafora J.W."/>
        </authorList>
    </citation>
    <scope>NUCLEOTIDE SEQUENCE [LARGE SCALE GENOMIC DNA]</scope>
    <source>
        <strain evidence="2 3">GMNB39</strain>
    </source>
</reference>
<dbReference type="AlphaFoldDB" id="A0A433DKH8"/>
<name>A0A433DKH8_9FUNG</name>
<feature type="region of interest" description="Disordered" evidence="1">
    <location>
        <begin position="88"/>
        <end position="160"/>
    </location>
</feature>
<evidence type="ECO:0000313" key="3">
    <source>
        <dbReference type="Proteomes" id="UP000268093"/>
    </source>
</evidence>
<feature type="compositionally biased region" description="Low complexity" evidence="1">
    <location>
        <begin position="107"/>
        <end position="126"/>
    </location>
</feature>
<evidence type="ECO:0000256" key="1">
    <source>
        <dbReference type="SAM" id="MobiDB-lite"/>
    </source>
</evidence>
<protein>
    <submittedName>
        <fullName evidence="2">Uncharacterized protein</fullName>
    </submittedName>
</protein>
<feature type="compositionally biased region" description="Polar residues" evidence="1">
    <location>
        <begin position="132"/>
        <end position="143"/>
    </location>
</feature>
<dbReference type="Proteomes" id="UP000268093">
    <property type="component" value="Unassembled WGS sequence"/>
</dbReference>
<feature type="compositionally biased region" description="Pro residues" evidence="1">
    <location>
        <begin position="150"/>
        <end position="160"/>
    </location>
</feature>
<accession>A0A433DKH8</accession>
<gene>
    <name evidence="2" type="ORF">BC936DRAFT_148463</name>
</gene>
<dbReference type="EMBL" id="RBNI01000762">
    <property type="protein sequence ID" value="RUP51378.1"/>
    <property type="molecule type" value="Genomic_DNA"/>
</dbReference>
<organism evidence="2 3">
    <name type="scientific">Jimgerdemannia flammicorona</name>
    <dbReference type="NCBI Taxonomy" id="994334"/>
    <lineage>
        <taxon>Eukaryota</taxon>
        <taxon>Fungi</taxon>
        <taxon>Fungi incertae sedis</taxon>
        <taxon>Mucoromycota</taxon>
        <taxon>Mucoromycotina</taxon>
        <taxon>Endogonomycetes</taxon>
        <taxon>Endogonales</taxon>
        <taxon>Endogonaceae</taxon>
        <taxon>Jimgerdemannia</taxon>
    </lineage>
</organism>
<proteinExistence type="predicted"/>
<sequence length="160" mass="18047">MAIVYSRGSQRECWHHVKSFYTLRHPRLFQRGSTDSRITCVADTLLLSPLHSRINFCNSLLFSRLRNLGCLYGRYVAYSFFFQATRPPGQATRPPGQATRPPIQATRPPIQAIRPPIQAIRPPIQATRPPIQATSAYPSYTSAHPSHPLRVPPRPHPSPS</sequence>